<evidence type="ECO:0000256" key="11">
    <source>
        <dbReference type="ARBA" id="ARBA00022842"/>
    </source>
</evidence>
<evidence type="ECO:0000256" key="10">
    <source>
        <dbReference type="ARBA" id="ARBA00022840"/>
    </source>
</evidence>
<dbReference type="AlphaFoldDB" id="A0A7S1U691"/>
<dbReference type="InterPro" id="IPR007010">
    <property type="entry name" value="PolA_pol_RNA-bd_dom"/>
</dbReference>
<keyword evidence="8" id="KW-0479">Metal-binding</keyword>
<dbReference type="Pfam" id="PF04926">
    <property type="entry name" value="PAP_RNA-bind"/>
    <property type="match status" value="1"/>
</dbReference>
<keyword evidence="14" id="KW-1133">Transmembrane helix</keyword>
<dbReference type="Pfam" id="PF20750">
    <property type="entry name" value="PAP_NTPase"/>
    <property type="match status" value="1"/>
</dbReference>
<protein>
    <recommendedName>
        <fullName evidence="5">polynucleotide adenylyltransferase</fullName>
        <ecNumber evidence="5">2.7.7.19</ecNumber>
    </recommendedName>
</protein>
<feature type="region of interest" description="Disordered" evidence="13">
    <location>
        <begin position="545"/>
        <end position="572"/>
    </location>
</feature>
<keyword evidence="14" id="KW-0472">Membrane</keyword>
<dbReference type="InterPro" id="IPR007012">
    <property type="entry name" value="PolA_pol_cen_dom"/>
</dbReference>
<feature type="compositionally biased region" description="Pro residues" evidence="13">
    <location>
        <begin position="718"/>
        <end position="738"/>
    </location>
</feature>
<dbReference type="GO" id="GO:0003723">
    <property type="term" value="F:RNA binding"/>
    <property type="evidence" value="ECO:0007669"/>
    <property type="project" value="InterPro"/>
</dbReference>
<dbReference type="InterPro" id="IPR048840">
    <property type="entry name" value="PolA_pol_NTPase"/>
</dbReference>
<dbReference type="Pfam" id="PF04928">
    <property type="entry name" value="PAP_central"/>
    <property type="match status" value="1"/>
</dbReference>
<evidence type="ECO:0000256" key="13">
    <source>
        <dbReference type="SAM" id="MobiDB-lite"/>
    </source>
</evidence>
<comment type="subcellular location">
    <subcellularLocation>
        <location evidence="3">Nucleus</location>
    </subcellularLocation>
</comment>
<comment type="cofactor">
    <cofactor evidence="1">
        <name>Mn(2+)</name>
        <dbReference type="ChEBI" id="CHEBI:29035"/>
    </cofactor>
</comment>
<keyword evidence="11" id="KW-0460">Magnesium</keyword>
<keyword evidence="7" id="KW-0808">Transferase</keyword>
<keyword evidence="6" id="KW-0507">mRNA processing</keyword>
<dbReference type="InterPro" id="IPR011068">
    <property type="entry name" value="NuclTrfase_I-like_C"/>
</dbReference>
<dbReference type="FunFam" id="1.10.1410.10:FF:000001">
    <property type="entry name" value="Putative poly(A) polymerase gamma"/>
    <property type="match status" value="1"/>
</dbReference>
<dbReference type="PANTHER" id="PTHR10682">
    <property type="entry name" value="POLY A POLYMERASE"/>
    <property type="match status" value="1"/>
</dbReference>
<evidence type="ECO:0000259" key="16">
    <source>
        <dbReference type="Pfam" id="PF04928"/>
    </source>
</evidence>
<feature type="transmembrane region" description="Helical" evidence="14">
    <location>
        <begin position="250"/>
        <end position="270"/>
    </location>
</feature>
<dbReference type="Gene3D" id="3.30.460.10">
    <property type="entry name" value="Beta Polymerase, domain 2"/>
    <property type="match status" value="1"/>
</dbReference>
<feature type="compositionally biased region" description="Low complexity" evidence="13">
    <location>
        <begin position="697"/>
        <end position="717"/>
    </location>
</feature>
<keyword evidence="12" id="KW-0539">Nucleus</keyword>
<feature type="domain" description="Poly(A) polymerase nucleotidyltransferase" evidence="17">
    <location>
        <begin position="107"/>
        <end position="228"/>
    </location>
</feature>
<gene>
    <name evidence="18" type="ORF">PPAR1163_LOCUS16737</name>
</gene>
<name>A0A7S1U691_9STRA</name>
<dbReference type="InterPro" id="IPR043519">
    <property type="entry name" value="NT_sf"/>
</dbReference>
<keyword evidence="14" id="KW-0812">Transmembrane</keyword>
<evidence type="ECO:0000256" key="4">
    <source>
        <dbReference type="ARBA" id="ARBA00010912"/>
    </source>
</evidence>
<feature type="region of interest" description="Disordered" evidence="13">
    <location>
        <begin position="697"/>
        <end position="754"/>
    </location>
</feature>
<evidence type="ECO:0000259" key="17">
    <source>
        <dbReference type="Pfam" id="PF20750"/>
    </source>
</evidence>
<evidence type="ECO:0000313" key="18">
    <source>
        <dbReference type="EMBL" id="CAD9258365.1"/>
    </source>
</evidence>
<dbReference type="CDD" id="cd05402">
    <property type="entry name" value="NT_PAP_TUTase"/>
    <property type="match status" value="1"/>
</dbReference>
<comment type="cofactor">
    <cofactor evidence="2">
        <name>Mg(2+)</name>
        <dbReference type="ChEBI" id="CHEBI:18420"/>
    </cofactor>
</comment>
<keyword evidence="10" id="KW-0067">ATP-binding</keyword>
<evidence type="ECO:0000256" key="5">
    <source>
        <dbReference type="ARBA" id="ARBA00012388"/>
    </source>
</evidence>
<evidence type="ECO:0000256" key="1">
    <source>
        <dbReference type="ARBA" id="ARBA00001936"/>
    </source>
</evidence>
<evidence type="ECO:0000256" key="7">
    <source>
        <dbReference type="ARBA" id="ARBA00022679"/>
    </source>
</evidence>
<dbReference type="GO" id="GO:1990817">
    <property type="term" value="F:poly(A) RNA polymerase activity"/>
    <property type="evidence" value="ECO:0007669"/>
    <property type="project" value="UniProtKB-EC"/>
</dbReference>
<dbReference type="Gene3D" id="1.10.1410.10">
    <property type="match status" value="1"/>
</dbReference>
<evidence type="ECO:0000256" key="3">
    <source>
        <dbReference type="ARBA" id="ARBA00004123"/>
    </source>
</evidence>
<dbReference type="GO" id="GO:0005634">
    <property type="term" value="C:nucleus"/>
    <property type="evidence" value="ECO:0007669"/>
    <property type="project" value="UniProtKB-SubCell"/>
</dbReference>
<evidence type="ECO:0000256" key="2">
    <source>
        <dbReference type="ARBA" id="ARBA00001946"/>
    </source>
</evidence>
<organism evidence="18">
    <name type="scientific">Phaeomonas parva</name>
    <dbReference type="NCBI Taxonomy" id="124430"/>
    <lineage>
        <taxon>Eukaryota</taxon>
        <taxon>Sar</taxon>
        <taxon>Stramenopiles</taxon>
        <taxon>Ochrophyta</taxon>
        <taxon>Pinguiophyceae</taxon>
        <taxon>Pinguiochrysidales</taxon>
        <taxon>Pinguiochrysidaceae</taxon>
        <taxon>Phaeomonas</taxon>
    </lineage>
</organism>
<feature type="domain" description="Poly(A) polymerase central" evidence="16">
    <location>
        <begin position="233"/>
        <end position="387"/>
    </location>
</feature>
<dbReference type="GO" id="GO:0005524">
    <property type="term" value="F:ATP binding"/>
    <property type="evidence" value="ECO:0007669"/>
    <property type="project" value="UniProtKB-KW"/>
</dbReference>
<evidence type="ECO:0000259" key="15">
    <source>
        <dbReference type="Pfam" id="PF04926"/>
    </source>
</evidence>
<dbReference type="EC" id="2.7.7.19" evidence="5"/>
<evidence type="ECO:0000256" key="12">
    <source>
        <dbReference type="ARBA" id="ARBA00023242"/>
    </source>
</evidence>
<keyword evidence="9" id="KW-0547">Nucleotide-binding</keyword>
<evidence type="ECO:0000256" key="8">
    <source>
        <dbReference type="ARBA" id="ARBA00022723"/>
    </source>
</evidence>
<dbReference type="GO" id="GO:0031123">
    <property type="term" value="P:RNA 3'-end processing"/>
    <property type="evidence" value="ECO:0007669"/>
    <property type="project" value="InterPro"/>
</dbReference>
<dbReference type="SUPFAM" id="SSF55003">
    <property type="entry name" value="PAP/Archaeal CCA-adding enzyme, C-terminal domain"/>
    <property type="match status" value="1"/>
</dbReference>
<feature type="domain" description="Poly(A) polymerase RNA-binding" evidence="15">
    <location>
        <begin position="417"/>
        <end position="472"/>
    </location>
</feature>
<accession>A0A7S1U691</accession>
<dbReference type="EMBL" id="HBGJ01026226">
    <property type="protein sequence ID" value="CAD9258365.1"/>
    <property type="molecule type" value="Transcribed_RNA"/>
</dbReference>
<dbReference type="SUPFAM" id="SSF81631">
    <property type="entry name" value="PAP/OAS1 substrate-binding domain"/>
    <property type="match status" value="1"/>
</dbReference>
<dbReference type="PANTHER" id="PTHR10682:SF10">
    <property type="entry name" value="POLYNUCLEOTIDE ADENYLYLTRANSFERASE"/>
    <property type="match status" value="1"/>
</dbReference>
<evidence type="ECO:0000256" key="9">
    <source>
        <dbReference type="ARBA" id="ARBA00022741"/>
    </source>
</evidence>
<comment type="similarity">
    <text evidence="4">Belongs to the poly(A) polymerase family.</text>
</comment>
<reference evidence="18" key="1">
    <citation type="submission" date="2021-01" db="EMBL/GenBank/DDBJ databases">
        <authorList>
            <person name="Corre E."/>
            <person name="Pelletier E."/>
            <person name="Niang G."/>
            <person name="Scheremetjew M."/>
            <person name="Finn R."/>
            <person name="Kale V."/>
            <person name="Holt S."/>
            <person name="Cochrane G."/>
            <person name="Meng A."/>
            <person name="Brown T."/>
            <person name="Cohen L."/>
        </authorList>
    </citation>
    <scope>NUCLEOTIDE SEQUENCE</scope>
    <source>
        <strain evidence="18">CCMP2877</strain>
    </source>
</reference>
<evidence type="ECO:0000256" key="14">
    <source>
        <dbReference type="SAM" id="Phobius"/>
    </source>
</evidence>
<feature type="compositionally biased region" description="Low complexity" evidence="13">
    <location>
        <begin position="549"/>
        <end position="572"/>
    </location>
</feature>
<sequence length="754" mass="79397">MTTPRQTRLGGLALAAADVLDDRPPSARDLDLSERLNAYLGRAGLIETAEGLAQRQRCVSVLEDICKGWVRSVAAAKLARVRETQGNRNPRRPVPSNLEGLDAPDGGGCALCTFGSFRLGVHAPDSDVDVLCVAPRHVTREDFFTSFVSLLYRRPDASEVLPVPEAYTPVIKFRLGGVAVDLLFVSLWRSRIPADFSPLAPDALAHLDEQSVRSLNGARNAEMILGLVPQAESFRTALRALKHWARVRGIYGNVYGFLGGINIAILVAFVCQRYPAAAPSTIVTKFFEIFRIWRWPNPLMLTPLADSPTFGANVLETASPGTRQAAAVAQAAQHVVWNPKVNPQDRGHLMPIITPAYPAMNSAYNVGDAQRARITAEVTRGSQVVRRFLPPSAAAGGAGAAPQDAAELWQTLFKPSDFFRRYEHYLQVRISAGSPESLKPWLAWCESKLRYLVLACTDPPTTKAHPYANLFGETDGQCATSMFIGLTFQRGLPSVDLTPAVADFIHKVNGWGRRTPDQDLMLFHRTSQTLPHYCMHEPVVPMPAPSPVPGVMQPSPADAAAATGTPSAAAPAAPAPASAVITEVKLEATNLDRPVAPAGDDATNQKENAGAGGNQAKDETNVSANVVPAYDSSPLKTDRFVPAAGTNNSSSNARPRVALLPPSAGGPATAAAAKAAAAPAAKAGPAAPAAPAETPAALAAPAASEAAAPAPAAAPAAEPAPMPATEPAPAPAAAPAPAKPFSFADIVKRGKKGR</sequence>
<dbReference type="Gene3D" id="3.30.70.590">
    <property type="entry name" value="Poly(A) polymerase predicted RNA binding domain"/>
    <property type="match status" value="1"/>
</dbReference>
<dbReference type="SUPFAM" id="SSF81301">
    <property type="entry name" value="Nucleotidyltransferase"/>
    <property type="match status" value="1"/>
</dbReference>
<feature type="compositionally biased region" description="Low complexity" evidence="13">
    <location>
        <begin position="658"/>
        <end position="667"/>
    </location>
</feature>
<proteinExistence type="inferred from homology"/>
<dbReference type="GO" id="GO:0006397">
    <property type="term" value="P:mRNA processing"/>
    <property type="evidence" value="ECO:0007669"/>
    <property type="project" value="UniProtKB-KW"/>
</dbReference>
<evidence type="ECO:0000256" key="6">
    <source>
        <dbReference type="ARBA" id="ARBA00022664"/>
    </source>
</evidence>
<feature type="region of interest" description="Disordered" evidence="13">
    <location>
        <begin position="593"/>
        <end position="667"/>
    </location>
</feature>
<dbReference type="GO" id="GO:0046872">
    <property type="term" value="F:metal ion binding"/>
    <property type="evidence" value="ECO:0007669"/>
    <property type="project" value="UniProtKB-KW"/>
</dbReference>